<dbReference type="InterPro" id="IPR006202">
    <property type="entry name" value="Neur_chan_lig-bd"/>
</dbReference>
<dbReference type="InterPro" id="IPR006201">
    <property type="entry name" value="Neur_channel"/>
</dbReference>
<gene>
    <name evidence="10" type="ORF">DEA37_0007322</name>
</gene>
<dbReference type="Pfam" id="PF02931">
    <property type="entry name" value="Neur_chan_LBD"/>
    <property type="match status" value="1"/>
</dbReference>
<evidence type="ECO:0000256" key="5">
    <source>
        <dbReference type="SAM" id="Coils"/>
    </source>
</evidence>
<feature type="domain" description="Neurotransmitter-gated ion-channel transmembrane" evidence="9">
    <location>
        <begin position="410"/>
        <end position="631"/>
    </location>
</feature>
<dbReference type="Gene3D" id="1.20.58.390">
    <property type="entry name" value="Neurotransmitter-gated ion-channel transmembrane domain"/>
    <property type="match status" value="1"/>
</dbReference>
<evidence type="ECO:0000256" key="7">
    <source>
        <dbReference type="SAM" id="Phobius"/>
    </source>
</evidence>
<feature type="transmembrane region" description="Helical" evidence="7">
    <location>
        <begin position="399"/>
        <end position="420"/>
    </location>
</feature>
<evidence type="ECO:0000313" key="10">
    <source>
        <dbReference type="EMBL" id="KAA3679719.1"/>
    </source>
</evidence>
<name>A0A5J4NW13_9TREM</name>
<evidence type="ECO:0000313" key="11">
    <source>
        <dbReference type="Proteomes" id="UP000324629"/>
    </source>
</evidence>
<evidence type="ECO:0000256" key="2">
    <source>
        <dbReference type="ARBA" id="ARBA00022692"/>
    </source>
</evidence>
<proteinExistence type="predicted"/>
<dbReference type="EMBL" id="QNGE01000654">
    <property type="protein sequence ID" value="KAA3679719.1"/>
    <property type="molecule type" value="Genomic_DNA"/>
</dbReference>
<dbReference type="InterPro" id="IPR036719">
    <property type="entry name" value="Neuro-gated_channel_TM_sf"/>
</dbReference>
<dbReference type="GO" id="GO:0016020">
    <property type="term" value="C:membrane"/>
    <property type="evidence" value="ECO:0007669"/>
    <property type="project" value="UniProtKB-SubCell"/>
</dbReference>
<feature type="transmembrane region" description="Helical" evidence="7">
    <location>
        <begin position="620"/>
        <end position="641"/>
    </location>
</feature>
<feature type="compositionally biased region" description="Acidic residues" evidence="6">
    <location>
        <begin position="32"/>
        <end position="47"/>
    </location>
</feature>
<sequence>MSLNFNKLFIQDIIARRESSHRTDIAEVPKETEEEDGEFGSDEGDSLGLEMGEDLQELGVDLQQEELEETMENSQKRRLVEAIRELREEIERQTALHAQLNGTMGLFENNRMPRNRRSEEETEKNLEVPLTQKKSSVAQPNSQNLVLHSTSFTRPSSLNLGSKAGDEVNYASKSHRKKEISQTFSVRNVPVATSDHDLSSFKRCERLSKKKERVVVEIRVVFLKIGEIDTLKETYHADAFIQVKWREPRLDGKTDEELRRIDLQRCWNPLILIDNILSESKDQHWSLTQKSEQNEVYIVERRRLRGVFLETLELNDFPLDVQDLTITLTSERPDSEVILVPDRNELCGINLQTLVDQQEWKLHEHIEVTRRSATQEYTNSSQHHPCLSVTCRAARRPGYFYWNVFLIMFFITGLSFATFAVPPERPENRLQLSFTLFLTSVAFKFVINQSLPKISYLTYMDKYVLMSLAILCVVSIWHAVVTLIPTDAEFEQSAYESAQTLSLLRSPTFNTYSGPLHDESGESDNTRMFQNDSGQNLDESLQMHYLYRAQENQTGQSALTPSTAIPSNTLTTQLVGEFSPFTEPKPSVDWETKQWQDLARHHTIQEREKRRLKMMIERDVFTSFCVLYVLAHLTFIFWLYFDASKRRREMVERDKQYKVLRAIHEINFCCAT</sequence>
<dbReference type="InterPro" id="IPR006029">
    <property type="entry name" value="Neurotrans-gated_channel_TM"/>
</dbReference>
<evidence type="ECO:0000256" key="1">
    <source>
        <dbReference type="ARBA" id="ARBA00004141"/>
    </source>
</evidence>
<dbReference type="GO" id="GO:0004888">
    <property type="term" value="F:transmembrane signaling receptor activity"/>
    <property type="evidence" value="ECO:0007669"/>
    <property type="project" value="InterPro"/>
</dbReference>
<feature type="region of interest" description="Disordered" evidence="6">
    <location>
        <begin position="106"/>
        <end position="140"/>
    </location>
</feature>
<dbReference type="Proteomes" id="UP000324629">
    <property type="component" value="Unassembled WGS sequence"/>
</dbReference>
<dbReference type="InterPro" id="IPR038050">
    <property type="entry name" value="Neuro_actylchol_rec"/>
</dbReference>
<feature type="coiled-coil region" evidence="5">
    <location>
        <begin position="73"/>
        <end position="103"/>
    </location>
</feature>
<dbReference type="GO" id="GO:0005230">
    <property type="term" value="F:extracellular ligand-gated monoatomic ion channel activity"/>
    <property type="evidence" value="ECO:0007669"/>
    <property type="project" value="InterPro"/>
</dbReference>
<evidence type="ECO:0000256" key="4">
    <source>
        <dbReference type="ARBA" id="ARBA00023136"/>
    </source>
</evidence>
<keyword evidence="11" id="KW-1185">Reference proteome</keyword>
<dbReference type="Gene3D" id="2.70.170.10">
    <property type="entry name" value="Neurotransmitter-gated ion-channel ligand-binding domain"/>
    <property type="match status" value="1"/>
</dbReference>
<accession>A0A5J4NW13</accession>
<dbReference type="PANTHER" id="PTHR18945">
    <property type="entry name" value="NEUROTRANSMITTER GATED ION CHANNEL"/>
    <property type="match status" value="1"/>
</dbReference>
<dbReference type="SUPFAM" id="SSF63712">
    <property type="entry name" value="Nicotinic receptor ligand binding domain-like"/>
    <property type="match status" value="1"/>
</dbReference>
<dbReference type="SUPFAM" id="SSF90112">
    <property type="entry name" value="Neurotransmitter-gated ion-channel transmembrane pore"/>
    <property type="match status" value="1"/>
</dbReference>
<dbReference type="Pfam" id="PF02932">
    <property type="entry name" value="Neur_chan_memb"/>
    <property type="match status" value="1"/>
</dbReference>
<evidence type="ECO:0000259" key="8">
    <source>
        <dbReference type="Pfam" id="PF02931"/>
    </source>
</evidence>
<keyword evidence="5" id="KW-0175">Coiled coil</keyword>
<organism evidence="10 11">
    <name type="scientific">Paragonimus westermani</name>
    <dbReference type="NCBI Taxonomy" id="34504"/>
    <lineage>
        <taxon>Eukaryota</taxon>
        <taxon>Metazoa</taxon>
        <taxon>Spiralia</taxon>
        <taxon>Lophotrochozoa</taxon>
        <taxon>Platyhelminthes</taxon>
        <taxon>Trematoda</taxon>
        <taxon>Digenea</taxon>
        <taxon>Plagiorchiida</taxon>
        <taxon>Troglotremata</taxon>
        <taxon>Troglotrematidae</taxon>
        <taxon>Paragonimus</taxon>
    </lineage>
</organism>
<feature type="compositionally biased region" description="Basic and acidic residues" evidence="6">
    <location>
        <begin position="116"/>
        <end position="126"/>
    </location>
</feature>
<protein>
    <submittedName>
        <fullName evidence="10">Uncharacterized protein</fullName>
    </submittedName>
</protein>
<feature type="compositionally biased region" description="Basic and acidic residues" evidence="6">
    <location>
        <begin position="20"/>
        <end position="31"/>
    </location>
</feature>
<feature type="region of interest" description="Disordered" evidence="6">
    <location>
        <begin position="20"/>
        <end position="47"/>
    </location>
</feature>
<dbReference type="InterPro" id="IPR036734">
    <property type="entry name" value="Neur_chan_lig-bd_sf"/>
</dbReference>
<dbReference type="AlphaFoldDB" id="A0A5J4NW13"/>
<comment type="caution">
    <text evidence="10">The sequence shown here is derived from an EMBL/GenBank/DDBJ whole genome shotgun (WGS) entry which is preliminary data.</text>
</comment>
<keyword evidence="2 7" id="KW-0812">Transmembrane</keyword>
<comment type="subcellular location">
    <subcellularLocation>
        <location evidence="1">Membrane</location>
        <topology evidence="1">Multi-pass membrane protein</topology>
    </subcellularLocation>
</comment>
<reference evidence="10 11" key="1">
    <citation type="journal article" date="2019" name="Gigascience">
        <title>Whole-genome sequence of the oriental lung fluke Paragonimus westermani.</title>
        <authorList>
            <person name="Oey H."/>
            <person name="Zakrzewski M."/>
            <person name="Narain K."/>
            <person name="Devi K.R."/>
            <person name="Agatsuma T."/>
            <person name="Nawaratna S."/>
            <person name="Gobert G.N."/>
            <person name="Jones M.K."/>
            <person name="Ragan M.A."/>
            <person name="McManus D.P."/>
            <person name="Krause L."/>
        </authorList>
    </citation>
    <scope>NUCLEOTIDE SEQUENCE [LARGE SCALE GENOMIC DNA]</scope>
    <source>
        <strain evidence="10 11">IND2009</strain>
    </source>
</reference>
<keyword evidence="4 7" id="KW-0472">Membrane</keyword>
<feature type="domain" description="Neurotransmitter-gated ion-channel ligand-binding" evidence="8">
    <location>
        <begin position="201"/>
        <end position="381"/>
    </location>
</feature>
<keyword evidence="3 7" id="KW-1133">Transmembrane helix</keyword>
<evidence type="ECO:0000256" key="3">
    <source>
        <dbReference type="ARBA" id="ARBA00022989"/>
    </source>
</evidence>
<evidence type="ECO:0000259" key="9">
    <source>
        <dbReference type="Pfam" id="PF02932"/>
    </source>
</evidence>
<evidence type="ECO:0000256" key="6">
    <source>
        <dbReference type="SAM" id="MobiDB-lite"/>
    </source>
</evidence>
<dbReference type="FunFam" id="2.70.170.10:FF:000053">
    <property type="entry name" value="Predicted protein"/>
    <property type="match status" value="1"/>
</dbReference>
<feature type="transmembrane region" description="Helical" evidence="7">
    <location>
        <begin position="463"/>
        <end position="484"/>
    </location>
</feature>